<evidence type="ECO:0000313" key="3">
    <source>
        <dbReference type="EMBL" id="VAX05531.1"/>
    </source>
</evidence>
<protein>
    <submittedName>
        <fullName evidence="3">Nitric oxide reductase activation protein NorD</fullName>
    </submittedName>
</protein>
<dbReference type="SUPFAM" id="SSF53300">
    <property type="entry name" value="vWA-like"/>
    <property type="match status" value="1"/>
</dbReference>
<dbReference type="InterPro" id="IPR002035">
    <property type="entry name" value="VWF_A"/>
</dbReference>
<dbReference type="AlphaFoldDB" id="A0A3B1AUW5"/>
<dbReference type="Gene3D" id="3.40.50.410">
    <property type="entry name" value="von Willebrand factor, type A domain"/>
    <property type="match status" value="1"/>
</dbReference>
<dbReference type="CDD" id="cd01454">
    <property type="entry name" value="vWA_norD_type"/>
    <property type="match status" value="1"/>
</dbReference>
<evidence type="ECO:0000259" key="2">
    <source>
        <dbReference type="PROSITE" id="PS50234"/>
    </source>
</evidence>
<dbReference type="InterPro" id="IPR051928">
    <property type="entry name" value="NorD/CobT"/>
</dbReference>
<dbReference type="InterPro" id="IPR036465">
    <property type="entry name" value="vWFA_dom_sf"/>
</dbReference>
<name>A0A3B1AUW5_9ZZZZ</name>
<accession>A0A3B1AUW5</accession>
<feature type="compositionally biased region" description="Low complexity" evidence="1">
    <location>
        <begin position="206"/>
        <end position="215"/>
    </location>
</feature>
<sequence length="612" mass="69600">MEEWVGKVWHRMITRAANQHYPEAVVTLSEVSKTVGIMFRALGGDGGLRVEAAGNTGNEARRTFLQRMAGSNQKVAYGWRDEQALLLPQEIDVFPEKSLNRDLYLWLAAMAAVEDGVRGEWFSHNQVLTQKVLRRFPGMEHRYQRLLQAQLSLRPAMDKLPRDEVALERAICAALTEPGSVTQLPQTQQPPNPVYLWLHPSPPVPVAAEAATTPEQGDESREDGEIKTEEEQTRRQAERVEMPEGNNGILLDRFENIFSWAEYTKVDRATDEEEDLDAAEKAADDLDVISVAQDQKSTAKRLRFDLDLPSEDNDDLCIGEGILLPEWDYRKSILQPDYCRIQPMLARDCEAMPLPKHLRATAKRLRNQFESLMPVRFWHRGEQDGSEIDMDAYMLHATEKLRGHASSEQGLYRDFRGGMRDLSCLVLADLSLSTDAWVNDHARVIDVIRDSLLLFSEALSATGDQFAMYGFSSRRRDHVRFHTLKEFGESHNDVSRGRMQAIKPGFYTRMGAAIRHASNILEKQKNSQKLLLILTDGKPNDLDQYEGRYGVEDTRVALIEARKKGLQPFCVTIDEKAGDYLPHIFGSSSYVVIRKPSELPREFPLLYARLTM</sequence>
<dbReference type="Pfam" id="PF00092">
    <property type="entry name" value="VWA"/>
    <property type="match status" value="1"/>
</dbReference>
<dbReference type="PROSITE" id="PS50234">
    <property type="entry name" value="VWFA"/>
    <property type="match status" value="1"/>
</dbReference>
<feature type="region of interest" description="Disordered" evidence="1">
    <location>
        <begin position="205"/>
        <end position="239"/>
    </location>
</feature>
<reference evidence="3" key="1">
    <citation type="submission" date="2018-06" db="EMBL/GenBank/DDBJ databases">
        <authorList>
            <person name="Zhirakovskaya E."/>
        </authorList>
    </citation>
    <scope>NUCLEOTIDE SEQUENCE</scope>
</reference>
<organism evidence="3">
    <name type="scientific">hydrothermal vent metagenome</name>
    <dbReference type="NCBI Taxonomy" id="652676"/>
    <lineage>
        <taxon>unclassified sequences</taxon>
        <taxon>metagenomes</taxon>
        <taxon>ecological metagenomes</taxon>
    </lineage>
</organism>
<dbReference type="PANTHER" id="PTHR41248">
    <property type="entry name" value="NORD PROTEIN"/>
    <property type="match status" value="1"/>
</dbReference>
<proteinExistence type="predicted"/>
<feature type="domain" description="VWFA" evidence="2">
    <location>
        <begin position="421"/>
        <end position="610"/>
    </location>
</feature>
<dbReference type="SMART" id="SM00327">
    <property type="entry name" value="VWA"/>
    <property type="match status" value="1"/>
</dbReference>
<gene>
    <name evidence="3" type="ORF">MNBD_GAMMA25-172</name>
</gene>
<dbReference type="PANTHER" id="PTHR41248:SF1">
    <property type="entry name" value="NORD PROTEIN"/>
    <property type="match status" value="1"/>
</dbReference>
<feature type="compositionally biased region" description="Basic and acidic residues" evidence="1">
    <location>
        <begin position="223"/>
        <end position="239"/>
    </location>
</feature>
<dbReference type="EMBL" id="UOFY01000002">
    <property type="protein sequence ID" value="VAX05531.1"/>
    <property type="molecule type" value="Genomic_DNA"/>
</dbReference>
<evidence type="ECO:0000256" key="1">
    <source>
        <dbReference type="SAM" id="MobiDB-lite"/>
    </source>
</evidence>